<proteinExistence type="predicted"/>
<evidence type="ECO:0000313" key="1">
    <source>
        <dbReference type="EMBL" id="RMI89233.1"/>
    </source>
</evidence>
<protein>
    <submittedName>
        <fullName evidence="1">Uncharacterized protein</fullName>
    </submittedName>
</protein>
<organism evidence="1 2">
    <name type="scientific">Candidatus Phytoplasma solani</name>
    <dbReference type="NCBI Taxonomy" id="69896"/>
    <lineage>
        <taxon>Bacteria</taxon>
        <taxon>Bacillati</taxon>
        <taxon>Mycoplasmatota</taxon>
        <taxon>Mollicutes</taxon>
        <taxon>Acholeplasmatales</taxon>
        <taxon>Acholeplasmataceae</taxon>
        <taxon>Candidatus Phytoplasma</taxon>
        <taxon>16SrXII (Stolbur group)</taxon>
    </lineage>
</organism>
<comment type="caution">
    <text evidence="1">The sequence shown here is derived from an EMBL/GenBank/DDBJ whole genome shotgun (WGS) entry which is preliminary data.</text>
</comment>
<accession>A0A421NZ06</accession>
<sequence length="345" mass="40514">MYCYLKPRKNPFEKYYHENYKYTLEDLLKYEIAIEEAFVFWDANVITPTNPPKIHLIAQDIYVGQSKEEAINKYLISNQITNHTKVINPSCYNVTPHTGLVLPLPSKNFHEIDIDAIYFDAGIRIMPKNTPNKTYTINDLLKLSNGAKNIYLFAFNTKKYIKTITLPDNIDPYTAIRDWKRVNNLYAYEGEYNRHSKSINSPIKITTPNNYHEINISFTVNLLENTFETEDKIYYITCQDIQPKQTILKDYHKDYITWLNQCYIKNGAYYTGGQVRKMIGRSSKTLYDENGNTHFYKYTPGSWVDEWYIDGKSIGYSFSNEETQKQYHNFLDTSSPPKKPDILDN</sequence>
<gene>
    <name evidence="1" type="ORF">PSSA1_v1c1130</name>
</gene>
<keyword evidence="2" id="KW-1185">Reference proteome</keyword>
<evidence type="ECO:0000313" key="2">
    <source>
        <dbReference type="Proteomes" id="UP000283896"/>
    </source>
</evidence>
<reference evidence="2" key="1">
    <citation type="submission" date="2016-11" db="EMBL/GenBank/DDBJ databases">
        <title>Genome sequence of Candidatus Phytoplasma solani strain SA-1.</title>
        <authorList>
            <person name="Haryono M."/>
            <person name="Samarzija I."/>
            <person name="Seruga Music M."/>
            <person name="Hogenhout S."/>
            <person name="Kuo C.-H."/>
        </authorList>
    </citation>
    <scope>NUCLEOTIDE SEQUENCE [LARGE SCALE GENOMIC DNA]</scope>
    <source>
        <strain evidence="2">SA-1</strain>
    </source>
</reference>
<dbReference type="Proteomes" id="UP000283896">
    <property type="component" value="Unassembled WGS sequence"/>
</dbReference>
<name>A0A421NZ06_9MOLU</name>
<dbReference type="EMBL" id="MPBG01000001">
    <property type="protein sequence ID" value="RMI89233.1"/>
    <property type="molecule type" value="Genomic_DNA"/>
</dbReference>
<dbReference type="RefSeq" id="WP_320410441.1">
    <property type="nucleotide sequence ID" value="NZ_MPBG01000001.1"/>
</dbReference>
<dbReference type="AlphaFoldDB" id="A0A421NZ06"/>